<organism evidence="1 2">
    <name type="scientific">Rhizopus microsporus</name>
    <dbReference type="NCBI Taxonomy" id="58291"/>
    <lineage>
        <taxon>Eukaryota</taxon>
        <taxon>Fungi</taxon>
        <taxon>Fungi incertae sedis</taxon>
        <taxon>Mucoromycota</taxon>
        <taxon>Mucoromycotina</taxon>
        <taxon>Mucoromycetes</taxon>
        <taxon>Mucorales</taxon>
        <taxon>Mucorineae</taxon>
        <taxon>Rhizopodaceae</taxon>
        <taxon>Rhizopus</taxon>
    </lineage>
</organism>
<accession>A0A1X0RKU6</accession>
<dbReference type="EMBL" id="KV921632">
    <property type="protein sequence ID" value="ORE12610.1"/>
    <property type="molecule type" value="Genomic_DNA"/>
</dbReference>
<dbReference type="InterPro" id="IPR004242">
    <property type="entry name" value="Transposase_21"/>
</dbReference>
<sequence>MSLDDVSETDSKDVNDMVDIGNVDEEMSFETDWHQYESDIEPTYEESLVEDEQIIGPKEVKINYSTVDDLALQTSLKIFQYAKKGVSREVLGGIIGMVNNRMKAYCSEAPLLYSHYKSKERITKRFPAKIDEKCSNSKCEGNKIDAKKMMYLPLIDQLALFVNDKETFELLKSPRKNEKRSEVMYGDRLIICLGLFADGFQVFKNGRHTMTTFHLIILNLPEVICTESKYMLQTCVAPDSTSPKDLFSFAKPIMKELMTLEHEEFKLAGSNMTINVHLLFAGGDIPVCAKLAGQSGHIHPSGCRCCTIKAVITEGRNVFYPSNSIAYRTKASFTMTDVDSGQKLPTPFTSLKRFHGAFFFPIDLMHLFGCNVGPQIARLITTDDFSIDKRYQHPLRLTSKDIQNINSLLRLSCPLVPTTFSGVMKNVESGYNRAVDWIHFLRYILSITVASFLDKATRQKIMCISKICNLACQRDITRKDVDVLRAQFLEWISWLKELLDDGKIQPWAFKLYQYFFFNLPDLILFLGLIPSYAAFSIERTIQEYKTRIKSRKDPFINSSNVLIELASSRWIERVALFGNEDKIKAGEILLDDDEENEYEVWGPINRVKLRNNEEVLGFDCFPYLKSPDGTVFGCSLNHKRGNRTSFFIKLYLKVNTNKQRGSKIDIRKLAYFGEAILYLSVKCIKGEIWPYKTLSASYKVKLVNVNEIVSLCGRSINANEREYIFWPYQEKYDVSGKLKAQLENVHPSAEVDRPERTEQEKLAHDLFTGNLFSEPFTEHPLDENSKRKRQFSWDLYKKIMEDVYGSPVNKKTFNAAHDHLMLLKLPALIRQIKDEYKFEAGKPFNVIDPRRKLRAVELLEEMATPYIPFRTCSGSWGTSLLIRYY</sequence>
<dbReference type="VEuPathDB" id="FungiDB:BCV72DRAFT_337767"/>
<evidence type="ECO:0000313" key="1">
    <source>
        <dbReference type="EMBL" id="ORE12610.1"/>
    </source>
</evidence>
<name>A0A1X0RKU6_RHIZD</name>
<proteinExistence type="predicted"/>
<gene>
    <name evidence="1" type="ORF">BCV71DRAFT_269045</name>
</gene>
<dbReference type="Pfam" id="PF02992">
    <property type="entry name" value="Transposase_21"/>
    <property type="match status" value="1"/>
</dbReference>
<dbReference type="OMA" id="NEREYIF"/>
<evidence type="ECO:0000313" key="2">
    <source>
        <dbReference type="Proteomes" id="UP000242381"/>
    </source>
</evidence>
<dbReference type="VEuPathDB" id="FungiDB:BCV72DRAFT_323507"/>
<dbReference type="AlphaFoldDB" id="A0A1X0RKU6"/>
<dbReference type="Proteomes" id="UP000242381">
    <property type="component" value="Unassembled WGS sequence"/>
</dbReference>
<protein>
    <submittedName>
        <fullName evidence="1">Uncharacterized protein</fullName>
    </submittedName>
</protein>
<reference evidence="1 2" key="1">
    <citation type="journal article" date="2016" name="Proc. Natl. Acad. Sci. U.S.A.">
        <title>Lipid metabolic changes in an early divergent fungus govern the establishment of a mutualistic symbiosis with endobacteria.</title>
        <authorList>
            <person name="Lastovetsky O.A."/>
            <person name="Gaspar M.L."/>
            <person name="Mondo S.J."/>
            <person name="LaButti K.M."/>
            <person name="Sandor L."/>
            <person name="Grigoriev I.V."/>
            <person name="Henry S.A."/>
            <person name="Pawlowska T.E."/>
        </authorList>
    </citation>
    <scope>NUCLEOTIDE SEQUENCE [LARGE SCALE GENOMIC DNA]</scope>
    <source>
        <strain evidence="1 2">ATCC 11559</strain>
    </source>
</reference>